<dbReference type="AlphaFoldDB" id="A0A0N5DAR1"/>
<dbReference type="SMART" id="SM00612">
    <property type="entry name" value="Kelch"/>
    <property type="match status" value="2"/>
</dbReference>
<dbReference type="Pfam" id="PF24681">
    <property type="entry name" value="Kelch_KLHDC2_KLHL20_DRC7"/>
    <property type="match status" value="1"/>
</dbReference>
<dbReference type="InterPro" id="IPR015915">
    <property type="entry name" value="Kelch-typ_b-propeller"/>
</dbReference>
<keyword evidence="1" id="KW-0880">Kelch repeat</keyword>
<evidence type="ECO:0000256" key="2">
    <source>
        <dbReference type="ARBA" id="ARBA00022737"/>
    </source>
</evidence>
<evidence type="ECO:0000313" key="3">
    <source>
        <dbReference type="EMBL" id="VDN07939.1"/>
    </source>
</evidence>
<accession>A0A0N5DAR1</accession>
<dbReference type="OMA" id="LLEDHIM"/>
<reference evidence="3 4" key="2">
    <citation type="submission" date="2018-11" db="EMBL/GenBank/DDBJ databases">
        <authorList>
            <consortium name="Pathogen Informatics"/>
        </authorList>
    </citation>
    <scope>NUCLEOTIDE SEQUENCE [LARGE SCALE GENOMIC DNA]</scope>
</reference>
<name>A0A0N5DAR1_THECL</name>
<evidence type="ECO:0000256" key="1">
    <source>
        <dbReference type="ARBA" id="ARBA00022441"/>
    </source>
</evidence>
<organism evidence="5">
    <name type="scientific">Thelazia callipaeda</name>
    <name type="common">Oriental eyeworm</name>
    <name type="synonym">Parasitic nematode</name>
    <dbReference type="NCBI Taxonomy" id="103827"/>
    <lineage>
        <taxon>Eukaryota</taxon>
        <taxon>Metazoa</taxon>
        <taxon>Ecdysozoa</taxon>
        <taxon>Nematoda</taxon>
        <taxon>Chromadorea</taxon>
        <taxon>Rhabditida</taxon>
        <taxon>Spirurina</taxon>
        <taxon>Spiruromorpha</taxon>
        <taxon>Thelazioidea</taxon>
        <taxon>Thelaziidae</taxon>
        <taxon>Thelazia</taxon>
    </lineage>
</organism>
<dbReference type="OrthoDB" id="432528at2759"/>
<keyword evidence="2" id="KW-0677">Repeat</keyword>
<keyword evidence="4" id="KW-1185">Reference proteome</keyword>
<proteinExistence type="predicted"/>
<gene>
    <name evidence="3" type="ORF">TCLT_LOCUS10255</name>
</gene>
<protein>
    <submittedName>
        <fullName evidence="5">Galactose oxidase</fullName>
    </submittedName>
</protein>
<dbReference type="STRING" id="103827.A0A0N5DAR1"/>
<dbReference type="PANTHER" id="PTHR46093">
    <property type="entry name" value="ACYL-COA-BINDING DOMAIN-CONTAINING PROTEIN 5"/>
    <property type="match status" value="1"/>
</dbReference>
<dbReference type="WBParaSite" id="TCLT_0001026601-mRNA-1">
    <property type="protein sequence ID" value="TCLT_0001026601-mRNA-1"/>
    <property type="gene ID" value="TCLT_0001026601"/>
</dbReference>
<evidence type="ECO:0000313" key="5">
    <source>
        <dbReference type="WBParaSite" id="TCLT_0001026601-mRNA-1"/>
    </source>
</evidence>
<dbReference type="InterPro" id="IPR006652">
    <property type="entry name" value="Kelch_1"/>
</dbReference>
<dbReference type="Proteomes" id="UP000276776">
    <property type="component" value="Unassembled WGS sequence"/>
</dbReference>
<dbReference type="Gene3D" id="2.120.10.80">
    <property type="entry name" value="Kelch-type beta propeller"/>
    <property type="match status" value="1"/>
</dbReference>
<reference evidence="5" key="1">
    <citation type="submission" date="2017-02" db="UniProtKB">
        <authorList>
            <consortium name="WormBaseParasite"/>
        </authorList>
    </citation>
    <scope>IDENTIFICATION</scope>
</reference>
<sequence length="245" mass="27888">MVYWTVSVGGGPKLNRAAAAVGDIIYSFGVYGNSLHDGSLRNQITVYALDTSSYLPLFVDGMVPDGRINHTAVIFNDEMVVYGGKTNLRGRLPRETYAYNFKQRKWRLLRINVRFQGDVPVGRVFHTSCVIGTKMYVFGGISNDLRDQSMMILNLEKNQWERPQERGDIPIRRSNHCAWVYKNKMYIYGGFQNTDDQQMGIVHEFDPETSSWRKLKPCGFNGPGERHRHGAVVVNNRLFLFAGIA</sequence>
<dbReference type="SUPFAM" id="SSF117281">
    <property type="entry name" value="Kelch motif"/>
    <property type="match status" value="1"/>
</dbReference>
<evidence type="ECO:0000313" key="4">
    <source>
        <dbReference type="Proteomes" id="UP000276776"/>
    </source>
</evidence>
<dbReference type="EMBL" id="UYYF01005033">
    <property type="protein sequence ID" value="VDN07939.1"/>
    <property type="molecule type" value="Genomic_DNA"/>
</dbReference>
<dbReference type="PANTHER" id="PTHR46093:SF18">
    <property type="entry name" value="FIBRONECTIN TYPE-III DOMAIN-CONTAINING PROTEIN"/>
    <property type="match status" value="1"/>
</dbReference>